<dbReference type="PANTHER" id="PTHR35814:SF1">
    <property type="entry name" value="GLUTATHIONE S-TRANSFERASE-RELATED"/>
    <property type="match status" value="1"/>
</dbReference>
<feature type="transmembrane region" description="Helical" evidence="5">
    <location>
        <begin position="73"/>
        <end position="93"/>
    </location>
</feature>
<keyword evidence="7" id="KW-1185">Reference proteome</keyword>
<keyword evidence="3 5" id="KW-1133">Transmembrane helix</keyword>
<organism evidence="6 7">
    <name type="scientific">Dokdonella soli</name>
    <dbReference type="NCBI Taxonomy" id="529810"/>
    <lineage>
        <taxon>Bacteria</taxon>
        <taxon>Pseudomonadati</taxon>
        <taxon>Pseudomonadota</taxon>
        <taxon>Gammaproteobacteria</taxon>
        <taxon>Lysobacterales</taxon>
        <taxon>Rhodanobacteraceae</taxon>
        <taxon>Dokdonella</taxon>
    </lineage>
</organism>
<evidence type="ECO:0000313" key="6">
    <source>
        <dbReference type="EMBL" id="GAA0723020.1"/>
    </source>
</evidence>
<dbReference type="SUPFAM" id="SSF161084">
    <property type="entry name" value="MAPEG domain-like"/>
    <property type="match status" value="1"/>
</dbReference>
<evidence type="ECO:0000256" key="5">
    <source>
        <dbReference type="SAM" id="Phobius"/>
    </source>
</evidence>
<dbReference type="PANTHER" id="PTHR35814">
    <property type="match status" value="1"/>
</dbReference>
<accession>A0ABN1IWU1</accession>
<evidence type="ECO:0000256" key="3">
    <source>
        <dbReference type="ARBA" id="ARBA00022989"/>
    </source>
</evidence>
<dbReference type="Pfam" id="PF01124">
    <property type="entry name" value="MAPEG"/>
    <property type="match status" value="1"/>
</dbReference>
<dbReference type="EMBL" id="BAAAEU010000025">
    <property type="protein sequence ID" value="GAA0723020.1"/>
    <property type="molecule type" value="Genomic_DNA"/>
</dbReference>
<keyword evidence="2 5" id="KW-0812">Transmembrane</keyword>
<keyword evidence="4 5" id="KW-0472">Membrane</keyword>
<dbReference type="Proteomes" id="UP001501523">
    <property type="component" value="Unassembled WGS sequence"/>
</dbReference>
<name>A0ABN1IWU1_9GAMM</name>
<dbReference type="RefSeq" id="WP_343793509.1">
    <property type="nucleotide sequence ID" value="NZ_BAAAEU010000025.1"/>
</dbReference>
<feature type="transmembrane region" description="Helical" evidence="5">
    <location>
        <begin position="105"/>
        <end position="126"/>
    </location>
</feature>
<protein>
    <submittedName>
        <fullName evidence="6">MAPEG family protein</fullName>
    </submittedName>
</protein>
<feature type="transmembrane region" description="Helical" evidence="5">
    <location>
        <begin position="6"/>
        <end position="24"/>
    </location>
</feature>
<sequence>MHITGIYVALATLLVLILAARVSTGRGTAKVGIGDGGDHELLKRIRVHANALENLPLALLLLLMLELDQTRPLWLHIFGCVLIVGRILHAVGLSRTSKESMGRMLGMALTWGVMLVMALLLIWQWFAWSATAH</sequence>
<dbReference type="Gene3D" id="1.20.120.550">
    <property type="entry name" value="Membrane associated eicosanoid/glutathione metabolism-like domain"/>
    <property type="match status" value="1"/>
</dbReference>
<evidence type="ECO:0000256" key="4">
    <source>
        <dbReference type="ARBA" id="ARBA00023136"/>
    </source>
</evidence>
<reference evidence="6 7" key="1">
    <citation type="journal article" date="2019" name="Int. J. Syst. Evol. Microbiol.">
        <title>The Global Catalogue of Microorganisms (GCM) 10K type strain sequencing project: providing services to taxonomists for standard genome sequencing and annotation.</title>
        <authorList>
            <consortium name="The Broad Institute Genomics Platform"/>
            <consortium name="The Broad Institute Genome Sequencing Center for Infectious Disease"/>
            <person name="Wu L."/>
            <person name="Ma J."/>
        </authorList>
    </citation>
    <scope>NUCLEOTIDE SEQUENCE [LARGE SCALE GENOMIC DNA]</scope>
    <source>
        <strain evidence="6 7">JCM 15421</strain>
    </source>
</reference>
<evidence type="ECO:0000256" key="1">
    <source>
        <dbReference type="ARBA" id="ARBA00004370"/>
    </source>
</evidence>
<evidence type="ECO:0000256" key="2">
    <source>
        <dbReference type="ARBA" id="ARBA00022692"/>
    </source>
</evidence>
<proteinExistence type="predicted"/>
<dbReference type="InterPro" id="IPR023352">
    <property type="entry name" value="MAPEG-like_dom_sf"/>
</dbReference>
<evidence type="ECO:0000313" key="7">
    <source>
        <dbReference type="Proteomes" id="UP001501523"/>
    </source>
</evidence>
<dbReference type="InterPro" id="IPR001129">
    <property type="entry name" value="Membr-assoc_MAPEG"/>
</dbReference>
<gene>
    <name evidence="6" type="ORF">GCM10009105_34640</name>
</gene>
<comment type="subcellular location">
    <subcellularLocation>
        <location evidence="1">Membrane</location>
    </subcellularLocation>
</comment>
<comment type="caution">
    <text evidence="6">The sequence shown here is derived from an EMBL/GenBank/DDBJ whole genome shotgun (WGS) entry which is preliminary data.</text>
</comment>